<dbReference type="AlphaFoldDB" id="A0A2G8S335"/>
<dbReference type="EMBL" id="AYKW01000027">
    <property type="protein sequence ID" value="PIL28162.1"/>
    <property type="molecule type" value="Genomic_DNA"/>
</dbReference>
<dbReference type="Proteomes" id="UP000230002">
    <property type="component" value="Unassembled WGS sequence"/>
</dbReference>
<protein>
    <submittedName>
        <fullName evidence="1">Uncharacterized protein</fullName>
    </submittedName>
</protein>
<evidence type="ECO:0000313" key="1">
    <source>
        <dbReference type="EMBL" id="PIL28162.1"/>
    </source>
</evidence>
<keyword evidence="2" id="KW-1185">Reference proteome</keyword>
<proteinExistence type="predicted"/>
<organism evidence="1 2">
    <name type="scientific">Ganoderma sinense ZZ0214-1</name>
    <dbReference type="NCBI Taxonomy" id="1077348"/>
    <lineage>
        <taxon>Eukaryota</taxon>
        <taxon>Fungi</taxon>
        <taxon>Dikarya</taxon>
        <taxon>Basidiomycota</taxon>
        <taxon>Agaricomycotina</taxon>
        <taxon>Agaricomycetes</taxon>
        <taxon>Polyporales</taxon>
        <taxon>Polyporaceae</taxon>
        <taxon>Ganoderma</taxon>
    </lineage>
</organism>
<gene>
    <name evidence="1" type="ORF">GSI_09699</name>
</gene>
<sequence length="158" mass="17922">MEYASRLCPIADEDLPPALRYAYMQESTDDRPRRVRLLHFGFQCPVPDNPSYMEIMWNGVNAVNEAVGRPRTLEIVTALVARRNTSFVVAAYSNDAPKDPAFNTPGRIERIGRELRKTFGDGVQGPMWYWDAPEHGPGMHANKPFDEAYPEGHPAECW</sequence>
<comment type="caution">
    <text evidence="1">The sequence shown here is derived from an EMBL/GenBank/DDBJ whole genome shotgun (WGS) entry which is preliminary data.</text>
</comment>
<accession>A0A2G8S335</accession>
<reference evidence="1 2" key="1">
    <citation type="journal article" date="2015" name="Sci. Rep.">
        <title>Chromosome-level genome map provides insights into diverse defense mechanisms in the medicinal fungus Ganoderma sinense.</title>
        <authorList>
            <person name="Zhu Y."/>
            <person name="Xu J."/>
            <person name="Sun C."/>
            <person name="Zhou S."/>
            <person name="Xu H."/>
            <person name="Nelson D.R."/>
            <person name="Qian J."/>
            <person name="Song J."/>
            <person name="Luo H."/>
            <person name="Xiang L."/>
            <person name="Li Y."/>
            <person name="Xu Z."/>
            <person name="Ji A."/>
            <person name="Wang L."/>
            <person name="Lu S."/>
            <person name="Hayward A."/>
            <person name="Sun W."/>
            <person name="Li X."/>
            <person name="Schwartz D.C."/>
            <person name="Wang Y."/>
            <person name="Chen S."/>
        </authorList>
    </citation>
    <scope>NUCLEOTIDE SEQUENCE [LARGE SCALE GENOMIC DNA]</scope>
    <source>
        <strain evidence="1 2">ZZ0214-1</strain>
    </source>
</reference>
<evidence type="ECO:0000313" key="2">
    <source>
        <dbReference type="Proteomes" id="UP000230002"/>
    </source>
</evidence>
<name>A0A2G8S335_9APHY</name>